<dbReference type="InterPro" id="IPR051396">
    <property type="entry name" value="Bact_Antivir_Def_Nuclease"/>
</dbReference>
<accession>A0A2B7YY69</accession>
<protein>
    <submittedName>
        <fullName evidence="2">ABC transporter ATP-binding protein</fullName>
    </submittedName>
</protein>
<evidence type="ECO:0000259" key="1">
    <source>
        <dbReference type="Pfam" id="PF13175"/>
    </source>
</evidence>
<keyword evidence="2" id="KW-0547">Nucleotide-binding</keyword>
<dbReference type="InterPro" id="IPR041685">
    <property type="entry name" value="AAA_GajA/Old/RecF-like"/>
</dbReference>
<dbReference type="Pfam" id="PF13175">
    <property type="entry name" value="AAA_15"/>
    <property type="match status" value="1"/>
</dbReference>
<evidence type="ECO:0000313" key="2">
    <source>
        <dbReference type="EMBL" id="PGH25838.1"/>
    </source>
</evidence>
<sequence length="437" mass="51417">MRLSIENVGILSKVDLEINGITVIAGENDTGKSTISKSLYAMFNGFYRIDEKIENMKIKNLRRDIIEVLEREFGVYINTQYLKKDVLSKTLLKKDFIDKKNIREIVEDTIKNTSLKRKPNSSIDEIVEELEKRINNIKQTKDINITNEILKQNFNKEFSNQINNINTKETSSISLSIKNKMNIKVKVEREHISFVKTEDMGNIYTRAIYMDNPLILDKINERDFMTFNFFLEDNYFHVDNLIYDLQRKVEENPIDKIQIDEKFNFIFAKVNKEEIGNLTFDVNNLNEILSYESSKNQEPLNIKNISAGLKSFLIIKTLLEKRVLKEKGVLILDEPEIHLHPEWQVLFAELIVLIQKEFNMHILLTTHSPYFLYAIELYSKKYEINGKCKFYFSEKKDEKAILTDVTDNTEVIFKSLSTPFFKLEDMEVKMEEENCEK</sequence>
<name>A0A2B7YY69_9FUSO</name>
<comment type="caution">
    <text evidence="2">The sequence shown here is derived from an EMBL/GenBank/DDBJ whole genome shotgun (WGS) entry which is preliminary data.</text>
</comment>
<keyword evidence="2" id="KW-0067">ATP-binding</keyword>
<dbReference type="EMBL" id="NJGJ01000001">
    <property type="protein sequence ID" value="PGH25838.1"/>
    <property type="molecule type" value="Genomic_DNA"/>
</dbReference>
<dbReference type="Proteomes" id="UP000226179">
    <property type="component" value="Unassembled WGS sequence"/>
</dbReference>
<dbReference type="Gene3D" id="3.40.50.300">
    <property type="entry name" value="P-loop containing nucleotide triphosphate hydrolases"/>
    <property type="match status" value="2"/>
</dbReference>
<dbReference type="AlphaFoldDB" id="A0A2B7YY69"/>
<reference evidence="2 3" key="1">
    <citation type="submission" date="2017-06" db="EMBL/GenBank/DDBJ databases">
        <title>Draft genome sequence of Fusobacterium nucleatum subsp. animalis KCOM 1280 (=ChDC F318).</title>
        <authorList>
            <person name="Kook J.-K."/>
            <person name="Park S.-N."/>
            <person name="Lim Y.K."/>
            <person name="Roh H."/>
        </authorList>
    </citation>
    <scope>NUCLEOTIDE SEQUENCE [LARGE SCALE GENOMIC DNA]</scope>
    <source>
        <strain evidence="3">KCOM 1280 ( ChDC F318)</strain>
    </source>
</reference>
<dbReference type="InterPro" id="IPR027417">
    <property type="entry name" value="P-loop_NTPase"/>
</dbReference>
<dbReference type="PANTHER" id="PTHR43581:SF2">
    <property type="entry name" value="EXCINUCLEASE ATPASE SUBUNIT"/>
    <property type="match status" value="1"/>
</dbReference>
<feature type="domain" description="Endonuclease GajA/Old nuclease/RecF-like AAA" evidence="1">
    <location>
        <begin position="2"/>
        <end position="371"/>
    </location>
</feature>
<organism evidence="2 3">
    <name type="scientific">Fusobacterium animalis</name>
    <dbReference type="NCBI Taxonomy" id="76859"/>
    <lineage>
        <taxon>Bacteria</taxon>
        <taxon>Fusobacteriati</taxon>
        <taxon>Fusobacteriota</taxon>
        <taxon>Fusobacteriia</taxon>
        <taxon>Fusobacteriales</taxon>
        <taxon>Fusobacteriaceae</taxon>
        <taxon>Fusobacterium</taxon>
    </lineage>
</organism>
<dbReference type="GO" id="GO:0005524">
    <property type="term" value="F:ATP binding"/>
    <property type="evidence" value="ECO:0007669"/>
    <property type="project" value="UniProtKB-KW"/>
</dbReference>
<dbReference type="PANTHER" id="PTHR43581">
    <property type="entry name" value="ATP/GTP PHOSPHATASE"/>
    <property type="match status" value="1"/>
</dbReference>
<dbReference type="RefSeq" id="WP_158412428.1">
    <property type="nucleotide sequence ID" value="NZ_CP077150.1"/>
</dbReference>
<evidence type="ECO:0000313" key="3">
    <source>
        <dbReference type="Proteomes" id="UP000226179"/>
    </source>
</evidence>
<proteinExistence type="predicted"/>
<dbReference type="SUPFAM" id="SSF52540">
    <property type="entry name" value="P-loop containing nucleoside triphosphate hydrolases"/>
    <property type="match status" value="1"/>
</dbReference>
<gene>
    <name evidence="2" type="ORF">RN90_11055</name>
</gene>